<name>A0AAV9B3Z7_ACOGR</name>
<organism evidence="1 2">
    <name type="scientific">Acorus gramineus</name>
    <name type="common">Dwarf sweet flag</name>
    <dbReference type="NCBI Taxonomy" id="55184"/>
    <lineage>
        <taxon>Eukaryota</taxon>
        <taxon>Viridiplantae</taxon>
        <taxon>Streptophyta</taxon>
        <taxon>Embryophyta</taxon>
        <taxon>Tracheophyta</taxon>
        <taxon>Spermatophyta</taxon>
        <taxon>Magnoliopsida</taxon>
        <taxon>Liliopsida</taxon>
        <taxon>Acoraceae</taxon>
        <taxon>Acorus</taxon>
    </lineage>
</organism>
<gene>
    <name evidence="1" type="ORF">QJS04_geneDACA014667</name>
</gene>
<keyword evidence="2" id="KW-1185">Reference proteome</keyword>
<dbReference type="PANTHER" id="PTHR35304">
    <property type="entry name" value="OS05G0120300 PROTEIN-RELATED"/>
    <property type="match status" value="1"/>
</dbReference>
<proteinExistence type="predicted"/>
<evidence type="ECO:0000313" key="1">
    <source>
        <dbReference type="EMBL" id="KAK1270727.1"/>
    </source>
</evidence>
<dbReference type="Proteomes" id="UP001179952">
    <property type="component" value="Unassembled WGS sequence"/>
</dbReference>
<sequence>MASTCISNSCIVDDAAHQRPVRATYVNLYKWPGSDAEFVKSVNRKAAATTAFGHPAVVDSYSCRQMFLRSYTFSKKETVGERTKKCLGKVKEKVVMRTTKTRNSTNCEGKENLKRTRRRRKGRCVVVRRVGEVTCAAFRSVFHRLLSCSTTVDVVDRRC</sequence>
<dbReference type="EMBL" id="JAUJYN010000005">
    <property type="protein sequence ID" value="KAK1270727.1"/>
    <property type="molecule type" value="Genomic_DNA"/>
</dbReference>
<dbReference type="PANTHER" id="PTHR35304:SF1">
    <property type="entry name" value="OS05G0120300 PROTEIN"/>
    <property type="match status" value="1"/>
</dbReference>
<protein>
    <submittedName>
        <fullName evidence="1">Uncharacterized protein</fullName>
    </submittedName>
</protein>
<reference evidence="1" key="2">
    <citation type="submission" date="2023-06" db="EMBL/GenBank/DDBJ databases">
        <authorList>
            <person name="Ma L."/>
            <person name="Liu K.-W."/>
            <person name="Li Z."/>
            <person name="Hsiao Y.-Y."/>
            <person name="Qi Y."/>
            <person name="Fu T."/>
            <person name="Tang G."/>
            <person name="Zhang D."/>
            <person name="Sun W.-H."/>
            <person name="Liu D.-K."/>
            <person name="Li Y."/>
            <person name="Chen G.-Z."/>
            <person name="Liu X.-D."/>
            <person name="Liao X.-Y."/>
            <person name="Jiang Y.-T."/>
            <person name="Yu X."/>
            <person name="Hao Y."/>
            <person name="Huang J."/>
            <person name="Zhao X.-W."/>
            <person name="Ke S."/>
            <person name="Chen Y.-Y."/>
            <person name="Wu W.-L."/>
            <person name="Hsu J.-L."/>
            <person name="Lin Y.-F."/>
            <person name="Huang M.-D."/>
            <person name="Li C.-Y."/>
            <person name="Huang L."/>
            <person name="Wang Z.-W."/>
            <person name="Zhao X."/>
            <person name="Zhong W.-Y."/>
            <person name="Peng D.-H."/>
            <person name="Ahmad S."/>
            <person name="Lan S."/>
            <person name="Zhang J.-S."/>
            <person name="Tsai W.-C."/>
            <person name="Van De Peer Y."/>
            <person name="Liu Z.-J."/>
        </authorList>
    </citation>
    <scope>NUCLEOTIDE SEQUENCE</scope>
    <source>
        <strain evidence="1">SCP</strain>
        <tissue evidence="1">Leaves</tissue>
    </source>
</reference>
<reference evidence="1" key="1">
    <citation type="journal article" date="2023" name="Nat. Commun.">
        <title>Diploid and tetraploid genomes of Acorus and the evolution of monocots.</title>
        <authorList>
            <person name="Ma L."/>
            <person name="Liu K.W."/>
            <person name="Li Z."/>
            <person name="Hsiao Y.Y."/>
            <person name="Qi Y."/>
            <person name="Fu T."/>
            <person name="Tang G.D."/>
            <person name="Zhang D."/>
            <person name="Sun W.H."/>
            <person name="Liu D.K."/>
            <person name="Li Y."/>
            <person name="Chen G.Z."/>
            <person name="Liu X.D."/>
            <person name="Liao X.Y."/>
            <person name="Jiang Y.T."/>
            <person name="Yu X."/>
            <person name="Hao Y."/>
            <person name="Huang J."/>
            <person name="Zhao X.W."/>
            <person name="Ke S."/>
            <person name="Chen Y.Y."/>
            <person name="Wu W.L."/>
            <person name="Hsu J.L."/>
            <person name="Lin Y.F."/>
            <person name="Huang M.D."/>
            <person name="Li C.Y."/>
            <person name="Huang L."/>
            <person name="Wang Z.W."/>
            <person name="Zhao X."/>
            <person name="Zhong W.Y."/>
            <person name="Peng D.H."/>
            <person name="Ahmad S."/>
            <person name="Lan S."/>
            <person name="Zhang J.S."/>
            <person name="Tsai W.C."/>
            <person name="Van de Peer Y."/>
            <person name="Liu Z.J."/>
        </authorList>
    </citation>
    <scope>NUCLEOTIDE SEQUENCE</scope>
    <source>
        <strain evidence="1">SCP</strain>
    </source>
</reference>
<dbReference type="AlphaFoldDB" id="A0AAV9B3Z7"/>
<evidence type="ECO:0000313" key="2">
    <source>
        <dbReference type="Proteomes" id="UP001179952"/>
    </source>
</evidence>
<accession>A0AAV9B3Z7</accession>
<comment type="caution">
    <text evidence="1">The sequence shown here is derived from an EMBL/GenBank/DDBJ whole genome shotgun (WGS) entry which is preliminary data.</text>
</comment>